<proteinExistence type="predicted"/>
<dbReference type="AlphaFoldDB" id="A0A9J5ZHT7"/>
<dbReference type="InterPro" id="IPR029061">
    <property type="entry name" value="THDP-binding"/>
</dbReference>
<dbReference type="Gene3D" id="3.40.50.970">
    <property type="match status" value="1"/>
</dbReference>
<dbReference type="EMBL" id="JACXVP010000004">
    <property type="protein sequence ID" value="KAG5611084.1"/>
    <property type="molecule type" value="Genomic_DNA"/>
</dbReference>
<keyword evidence="2" id="KW-1185">Reference proteome</keyword>
<evidence type="ECO:0000313" key="2">
    <source>
        <dbReference type="Proteomes" id="UP000824120"/>
    </source>
</evidence>
<reference evidence="1 2" key="1">
    <citation type="submission" date="2020-09" db="EMBL/GenBank/DDBJ databases">
        <title>De no assembly of potato wild relative species, Solanum commersonii.</title>
        <authorList>
            <person name="Cho K."/>
        </authorList>
    </citation>
    <scope>NUCLEOTIDE SEQUENCE [LARGE SCALE GENOMIC DNA]</scope>
    <source>
        <strain evidence="1">LZ3.2</strain>
        <tissue evidence="1">Leaf</tissue>
    </source>
</reference>
<accession>A0A9J5ZHT7</accession>
<dbReference type="Proteomes" id="UP000824120">
    <property type="component" value="Chromosome 4"/>
</dbReference>
<name>A0A9J5ZHT7_SOLCO</name>
<comment type="caution">
    <text evidence="1">The sequence shown here is derived from an EMBL/GenBank/DDBJ whole genome shotgun (WGS) entry which is preliminary data.</text>
</comment>
<organism evidence="1 2">
    <name type="scientific">Solanum commersonii</name>
    <name type="common">Commerson's wild potato</name>
    <name type="synonym">Commerson's nightshade</name>
    <dbReference type="NCBI Taxonomy" id="4109"/>
    <lineage>
        <taxon>Eukaryota</taxon>
        <taxon>Viridiplantae</taxon>
        <taxon>Streptophyta</taxon>
        <taxon>Embryophyta</taxon>
        <taxon>Tracheophyta</taxon>
        <taxon>Spermatophyta</taxon>
        <taxon>Magnoliopsida</taxon>
        <taxon>eudicotyledons</taxon>
        <taxon>Gunneridae</taxon>
        <taxon>Pentapetalae</taxon>
        <taxon>asterids</taxon>
        <taxon>lamiids</taxon>
        <taxon>Solanales</taxon>
        <taxon>Solanaceae</taxon>
        <taxon>Solanoideae</taxon>
        <taxon>Solaneae</taxon>
        <taxon>Solanum</taxon>
    </lineage>
</organism>
<dbReference type="OrthoDB" id="1677350at2759"/>
<sequence>MEEKSLLEKKIGDAIDHIINSTIKSNYIYVGQSSVPIIFRSPNSVVEGFGAQHSQIWNGVVKKVEKRLDVTRSGGR</sequence>
<dbReference type="SUPFAM" id="SSF52518">
    <property type="entry name" value="Thiamin diphosphate-binding fold (THDP-binding)"/>
    <property type="match status" value="1"/>
</dbReference>
<evidence type="ECO:0000313" key="1">
    <source>
        <dbReference type="EMBL" id="KAG5611084.1"/>
    </source>
</evidence>
<gene>
    <name evidence="1" type="ORF">H5410_022365</name>
</gene>
<protein>
    <submittedName>
        <fullName evidence="1">Uncharacterized protein</fullName>
    </submittedName>
</protein>